<feature type="non-terminal residue" evidence="2">
    <location>
        <position position="1"/>
    </location>
</feature>
<proteinExistence type="predicted"/>
<reference evidence="2 3" key="1">
    <citation type="journal article" date="2024" name="Ann. Entomol. Soc. Am.">
        <title>Genomic analyses of the southern and eastern yellowjacket wasps (Hymenoptera: Vespidae) reveal evolutionary signatures of social life.</title>
        <authorList>
            <person name="Catto M.A."/>
            <person name="Caine P.B."/>
            <person name="Orr S.E."/>
            <person name="Hunt B.G."/>
            <person name="Goodisman M.A.D."/>
        </authorList>
    </citation>
    <scope>NUCLEOTIDE SEQUENCE [LARGE SCALE GENOMIC DNA]</scope>
    <source>
        <strain evidence="2">232</strain>
        <tissue evidence="2">Head and thorax</tissue>
    </source>
</reference>
<gene>
    <name evidence="2" type="ORF">V1477_012304</name>
</gene>
<feature type="compositionally biased region" description="Acidic residues" evidence="1">
    <location>
        <begin position="1"/>
        <end position="31"/>
    </location>
</feature>
<evidence type="ECO:0000313" key="2">
    <source>
        <dbReference type="EMBL" id="KAL2737348.1"/>
    </source>
</evidence>
<dbReference type="Proteomes" id="UP001607303">
    <property type="component" value="Unassembled WGS sequence"/>
</dbReference>
<keyword evidence="3" id="KW-1185">Reference proteome</keyword>
<dbReference type="EMBL" id="JAYRBN010000065">
    <property type="protein sequence ID" value="KAL2737348.1"/>
    <property type="molecule type" value="Genomic_DNA"/>
</dbReference>
<comment type="caution">
    <text evidence="2">The sequence shown here is derived from an EMBL/GenBank/DDBJ whole genome shotgun (WGS) entry which is preliminary data.</text>
</comment>
<feature type="region of interest" description="Disordered" evidence="1">
    <location>
        <begin position="1"/>
        <end position="35"/>
    </location>
</feature>
<sequence length="272" mass="31959">EEEEEGEEKEKEEEEEEEEEEDEEDEEEEEGGWYNQRDWTSESRRYFLCIRRYKEDHFYLISTKCKLTLKNFHYTQNHGRIFEDDGEPTIFSMVGLRNHIPAKQAINVRQEVRNIYRVDAISMQLFVQLVVRQGKPVRDAMDRCNLMVRDISTRYDIALCKGHHDRHDARFRLSTCGERSSTNRKDVRQALQTNSERNSVCIISVNYNHKSDHIIDSEEAVSRSGGTVFMVMNLLANNGLSLTRDYDGEEKVSLKETEKEYHPVDVSFSTSL</sequence>
<evidence type="ECO:0000256" key="1">
    <source>
        <dbReference type="SAM" id="MobiDB-lite"/>
    </source>
</evidence>
<organism evidence="2 3">
    <name type="scientific">Vespula maculifrons</name>
    <name type="common">Eastern yellow jacket</name>
    <name type="synonym">Wasp</name>
    <dbReference type="NCBI Taxonomy" id="7453"/>
    <lineage>
        <taxon>Eukaryota</taxon>
        <taxon>Metazoa</taxon>
        <taxon>Ecdysozoa</taxon>
        <taxon>Arthropoda</taxon>
        <taxon>Hexapoda</taxon>
        <taxon>Insecta</taxon>
        <taxon>Pterygota</taxon>
        <taxon>Neoptera</taxon>
        <taxon>Endopterygota</taxon>
        <taxon>Hymenoptera</taxon>
        <taxon>Apocrita</taxon>
        <taxon>Aculeata</taxon>
        <taxon>Vespoidea</taxon>
        <taxon>Vespidae</taxon>
        <taxon>Vespinae</taxon>
        <taxon>Vespula</taxon>
    </lineage>
</organism>
<accession>A0ABD2BX47</accession>
<protein>
    <submittedName>
        <fullName evidence="2">Heat shock protein isoform X1</fullName>
    </submittedName>
</protein>
<dbReference type="AlphaFoldDB" id="A0ABD2BX47"/>
<keyword evidence="2" id="KW-0346">Stress response</keyword>
<evidence type="ECO:0000313" key="3">
    <source>
        <dbReference type="Proteomes" id="UP001607303"/>
    </source>
</evidence>
<name>A0ABD2BX47_VESMC</name>